<proteinExistence type="inferred from homology"/>
<dbReference type="InterPro" id="IPR006179">
    <property type="entry name" value="5_nucleotidase/apyrase"/>
</dbReference>
<dbReference type="InterPro" id="IPR029052">
    <property type="entry name" value="Metallo-depent_PP-like"/>
</dbReference>
<evidence type="ECO:0000259" key="4">
    <source>
        <dbReference type="Pfam" id="PF02872"/>
    </source>
</evidence>
<feature type="domain" description="5'-Nucleotidase C-terminal" evidence="4">
    <location>
        <begin position="338"/>
        <end position="496"/>
    </location>
</feature>
<evidence type="ECO:0000313" key="5">
    <source>
        <dbReference type="EMBL" id="SDC26779.1"/>
    </source>
</evidence>
<reference evidence="6" key="1">
    <citation type="submission" date="2016-10" db="EMBL/GenBank/DDBJ databases">
        <authorList>
            <person name="Varghese N."/>
            <person name="Submissions S."/>
        </authorList>
    </citation>
    <scope>NUCLEOTIDE SEQUENCE [LARGE SCALE GENOMIC DNA]</scope>
    <source>
        <strain evidence="6">DSM 11005</strain>
    </source>
</reference>
<evidence type="ECO:0000256" key="2">
    <source>
        <dbReference type="RuleBase" id="RU362119"/>
    </source>
</evidence>
<gene>
    <name evidence="5" type="ORF">SAMN04487864_10498</name>
</gene>
<dbReference type="Proteomes" id="UP000198943">
    <property type="component" value="Unassembled WGS sequence"/>
</dbReference>
<feature type="domain" description="Calcineurin-like phosphoesterase" evidence="3">
    <location>
        <begin position="34"/>
        <end position="250"/>
    </location>
</feature>
<dbReference type="InterPro" id="IPR036907">
    <property type="entry name" value="5'-Nucleotdase_C_sf"/>
</dbReference>
<dbReference type="Pfam" id="PF00149">
    <property type="entry name" value="Metallophos"/>
    <property type="match status" value="1"/>
</dbReference>
<dbReference type="RefSeq" id="WP_093729791.1">
    <property type="nucleotide sequence ID" value="NZ_FMYW01000004.1"/>
</dbReference>
<dbReference type="AlphaFoldDB" id="A0A1G6K6V9"/>
<name>A0A1G6K6V9_9FIRM</name>
<dbReference type="PRINTS" id="PR01607">
    <property type="entry name" value="APYRASEFAMLY"/>
</dbReference>
<protein>
    <submittedName>
        <fullName evidence="5">2',3'-cyclic-nucleotide 2'-phosphodiesterase/5'-or 3'-nucleotidase, 5'-nucleotidase family</fullName>
    </submittedName>
</protein>
<dbReference type="OrthoDB" id="7820733at2"/>
<dbReference type="PANTHER" id="PTHR11575:SF24">
    <property type="entry name" value="5'-NUCLEOTIDASE"/>
    <property type="match status" value="1"/>
</dbReference>
<keyword evidence="2" id="KW-0547">Nucleotide-binding</keyword>
<keyword evidence="1" id="KW-0732">Signal</keyword>
<dbReference type="PANTHER" id="PTHR11575">
    <property type="entry name" value="5'-NUCLEOTIDASE-RELATED"/>
    <property type="match status" value="1"/>
</dbReference>
<dbReference type="GO" id="GO:0000166">
    <property type="term" value="F:nucleotide binding"/>
    <property type="evidence" value="ECO:0007669"/>
    <property type="project" value="UniProtKB-KW"/>
</dbReference>
<dbReference type="EMBL" id="FMYW01000004">
    <property type="protein sequence ID" value="SDC26779.1"/>
    <property type="molecule type" value="Genomic_DNA"/>
</dbReference>
<dbReference type="SUPFAM" id="SSF56300">
    <property type="entry name" value="Metallo-dependent phosphatases"/>
    <property type="match status" value="1"/>
</dbReference>
<dbReference type="Gene3D" id="3.90.780.10">
    <property type="entry name" value="5'-Nucleotidase, C-terminal domain"/>
    <property type="match status" value="1"/>
</dbReference>
<dbReference type="InterPro" id="IPR008334">
    <property type="entry name" value="5'-Nucleotdase_C"/>
</dbReference>
<sequence>MTRNLRKLYSAALAMLVTLLLPVVVLAAGKEIIILHTNDIHCGVADNLGIDKVSQYKKDLKKQGHPVALVDAGDAIQGAPIGTLSNGESIVKIMNAVGFDFVIPGNHEFDYGMERFLKLASRQKCGYYSCNFVDVKTRKPILKPYKILTLGGKKVGFVGVTTPETLVTSTPKYFQDKDGKFIYGFCEDQTGEKVYRAVQRAVNNARKEGADYVFLVGHLGTNGSISYWSSGAMAANTYNIDAVIDGHSHELYIPPHKVTNKAGKDVLVAQTGTKLQSLGRITIREDGSISSDLIQELKAADPKITKLVAKENKRFDAILNQPVGEAMIDLTIDDPKTGKRRVRCSETNLGDFISDVYRSVLDTDIAMENGGSIRNTIKKGVFTYNDLLQSFPFGNMCTVIEATGQQIVDALEVGVSNYPGEHGAFMQVSGMTYAIDSRVPSGVVVDAKGNFVEVKGERRVKDVMVGGKPIDLNGKYTVCGSNYILKDGGNGLVMFKQSRLLKDGVMMDVDAIMEYVQNHLNAKIKEGYENPYGAGRIVIK</sequence>
<dbReference type="Pfam" id="PF02872">
    <property type="entry name" value="5_nucleotid_C"/>
    <property type="match status" value="1"/>
</dbReference>
<dbReference type="GO" id="GO:0030288">
    <property type="term" value="C:outer membrane-bounded periplasmic space"/>
    <property type="evidence" value="ECO:0007669"/>
    <property type="project" value="TreeGrafter"/>
</dbReference>
<dbReference type="InterPro" id="IPR004843">
    <property type="entry name" value="Calcineurin-like_PHP"/>
</dbReference>
<keyword evidence="6" id="KW-1185">Reference proteome</keyword>
<dbReference type="GO" id="GO:0016787">
    <property type="term" value="F:hydrolase activity"/>
    <property type="evidence" value="ECO:0007669"/>
    <property type="project" value="UniProtKB-KW"/>
</dbReference>
<evidence type="ECO:0000256" key="1">
    <source>
        <dbReference type="ARBA" id="ARBA00022729"/>
    </source>
</evidence>
<dbReference type="CDD" id="cd00845">
    <property type="entry name" value="MPP_UshA_N_like"/>
    <property type="match status" value="1"/>
</dbReference>
<evidence type="ECO:0000313" key="6">
    <source>
        <dbReference type="Proteomes" id="UP000198943"/>
    </source>
</evidence>
<evidence type="ECO:0000259" key="3">
    <source>
        <dbReference type="Pfam" id="PF00149"/>
    </source>
</evidence>
<organism evidence="5 6">
    <name type="scientific">Succiniclasticum ruminis</name>
    <dbReference type="NCBI Taxonomy" id="40841"/>
    <lineage>
        <taxon>Bacteria</taxon>
        <taxon>Bacillati</taxon>
        <taxon>Bacillota</taxon>
        <taxon>Negativicutes</taxon>
        <taxon>Acidaminococcales</taxon>
        <taxon>Acidaminococcaceae</taxon>
        <taxon>Succiniclasticum</taxon>
    </lineage>
</organism>
<dbReference type="SUPFAM" id="SSF55816">
    <property type="entry name" value="5'-nucleotidase (syn. UDP-sugar hydrolase), C-terminal domain"/>
    <property type="match status" value="1"/>
</dbReference>
<dbReference type="GO" id="GO:0009166">
    <property type="term" value="P:nucleotide catabolic process"/>
    <property type="evidence" value="ECO:0007669"/>
    <property type="project" value="InterPro"/>
</dbReference>
<accession>A0A1G6K6V9</accession>
<comment type="similarity">
    <text evidence="2">Belongs to the 5'-nucleotidase family.</text>
</comment>
<keyword evidence="2" id="KW-0378">Hydrolase</keyword>
<dbReference type="Gene3D" id="3.60.21.10">
    <property type="match status" value="1"/>
</dbReference>